<comment type="caution">
    <text evidence="1">The sequence shown here is derived from an EMBL/GenBank/DDBJ whole genome shotgun (WGS) entry which is preliminary data.</text>
</comment>
<organism evidence="1 2">
    <name type="scientific">Papiliotrema laurentii</name>
    <name type="common">Cryptococcus laurentii</name>
    <dbReference type="NCBI Taxonomy" id="5418"/>
    <lineage>
        <taxon>Eukaryota</taxon>
        <taxon>Fungi</taxon>
        <taxon>Dikarya</taxon>
        <taxon>Basidiomycota</taxon>
        <taxon>Agaricomycotina</taxon>
        <taxon>Tremellomycetes</taxon>
        <taxon>Tremellales</taxon>
        <taxon>Rhynchogastremaceae</taxon>
        <taxon>Papiliotrema</taxon>
    </lineage>
</organism>
<name>A0AAD9FVQ2_PAPLA</name>
<dbReference type="SUPFAM" id="SSF54593">
    <property type="entry name" value="Glyoxalase/Bleomycin resistance protein/Dihydroxybiphenyl dioxygenase"/>
    <property type="match status" value="1"/>
</dbReference>
<dbReference type="PANTHER" id="PTHR39175">
    <property type="entry name" value="FAMILY PROTEIN, PUTATIVE (AFU_ORTHOLOGUE AFUA_3G15060)-RELATED"/>
    <property type="match status" value="1"/>
</dbReference>
<evidence type="ECO:0000313" key="1">
    <source>
        <dbReference type="EMBL" id="KAK1927136.1"/>
    </source>
</evidence>
<accession>A0AAD9FVQ2</accession>
<dbReference type="InterPro" id="IPR029068">
    <property type="entry name" value="Glyas_Bleomycin-R_OHBP_Dase"/>
</dbReference>
<keyword evidence="2" id="KW-1185">Reference proteome</keyword>
<dbReference type="Proteomes" id="UP001182556">
    <property type="component" value="Unassembled WGS sequence"/>
</dbReference>
<dbReference type="Gene3D" id="3.10.180.10">
    <property type="entry name" value="2,3-Dihydroxybiphenyl 1,2-Dioxygenase, domain 1"/>
    <property type="match status" value="1"/>
</dbReference>
<evidence type="ECO:0000313" key="2">
    <source>
        <dbReference type="Proteomes" id="UP001182556"/>
    </source>
</evidence>
<dbReference type="AlphaFoldDB" id="A0AAD9FVQ2"/>
<dbReference type="EMBL" id="JAODAN010000001">
    <property type="protein sequence ID" value="KAK1927136.1"/>
    <property type="molecule type" value="Genomic_DNA"/>
</dbReference>
<dbReference type="PANTHER" id="PTHR39175:SF1">
    <property type="entry name" value="FAMILY PROTEIN, PUTATIVE (AFU_ORTHOLOGUE AFUA_3G15060)-RELATED"/>
    <property type="match status" value="1"/>
</dbReference>
<protein>
    <recommendedName>
        <fullName evidence="3">VOC domain-containing protein</fullName>
    </recommendedName>
</protein>
<evidence type="ECO:0008006" key="3">
    <source>
        <dbReference type="Google" id="ProtNLM"/>
    </source>
</evidence>
<proteinExistence type="predicted"/>
<reference evidence="1" key="1">
    <citation type="submission" date="2023-02" db="EMBL/GenBank/DDBJ databases">
        <title>Identification and recombinant expression of a fungal hydrolase from Papiliotrema laurentii that hydrolyzes apple cutin and clears colloidal polyester polyurethane.</title>
        <authorList>
            <consortium name="DOE Joint Genome Institute"/>
            <person name="Roman V.A."/>
            <person name="Bojanowski C."/>
            <person name="Crable B.R."/>
            <person name="Wagner D.N."/>
            <person name="Hung C.S."/>
            <person name="Nadeau L.J."/>
            <person name="Schratz L."/>
            <person name="Haridas S."/>
            <person name="Pangilinan J."/>
            <person name="Lipzen A."/>
            <person name="Na H."/>
            <person name="Yan M."/>
            <person name="Ng V."/>
            <person name="Grigoriev I.V."/>
            <person name="Spatafora J.W."/>
            <person name="Barlow D."/>
            <person name="Biffinger J."/>
            <person name="Kelley-Loughnane N."/>
            <person name="Varaljay V.A."/>
            <person name="Crookes-Goodson W.J."/>
        </authorList>
    </citation>
    <scope>NUCLEOTIDE SEQUENCE</scope>
    <source>
        <strain evidence="1">5307AH</strain>
    </source>
</reference>
<gene>
    <name evidence="1" type="ORF">DB88DRAFT_537117</name>
</gene>
<sequence>MSISLQHVNLCVPKGTLHLAEEFYGQVLGFASDPVPQAQRDGLKWFRIGDGPQQIHIAFEKEPGFPSPAPWSSHHPCFALSSGEALLELQKKIWAHHKQGVEASAVACDEPGQANSGSKGAEYPTRFFARDYAGNRLEFSAPSAS</sequence>